<dbReference type="InterPro" id="IPR025345">
    <property type="entry name" value="DUF4249"/>
</dbReference>
<dbReference type="Proteomes" id="UP001302349">
    <property type="component" value="Chromosome"/>
</dbReference>
<dbReference type="RefSeq" id="WP_317491925.1">
    <property type="nucleotide sequence ID" value="NZ_CP136051.1"/>
</dbReference>
<keyword evidence="2" id="KW-1185">Reference proteome</keyword>
<accession>A0ABZ0IY54</accession>
<evidence type="ECO:0000313" key="2">
    <source>
        <dbReference type="Proteomes" id="UP001302349"/>
    </source>
</evidence>
<organism evidence="1 2">
    <name type="scientific">Imperialibacter roseus</name>
    <dbReference type="NCBI Taxonomy" id="1324217"/>
    <lineage>
        <taxon>Bacteria</taxon>
        <taxon>Pseudomonadati</taxon>
        <taxon>Bacteroidota</taxon>
        <taxon>Cytophagia</taxon>
        <taxon>Cytophagales</taxon>
        <taxon>Flammeovirgaceae</taxon>
        <taxon>Imperialibacter</taxon>
    </lineage>
</organism>
<dbReference type="Pfam" id="PF14054">
    <property type="entry name" value="DUF4249"/>
    <property type="match status" value="1"/>
</dbReference>
<protein>
    <submittedName>
        <fullName evidence="1">DUF4249 domain-containing protein</fullName>
    </submittedName>
</protein>
<dbReference type="EMBL" id="CP136051">
    <property type="protein sequence ID" value="WOK09305.1"/>
    <property type="molecule type" value="Genomic_DNA"/>
</dbReference>
<evidence type="ECO:0000313" key="1">
    <source>
        <dbReference type="EMBL" id="WOK09305.1"/>
    </source>
</evidence>
<name>A0ABZ0IY54_9BACT</name>
<sequence length="380" mass="42657">MKIVWFQTLGLTVSTAGQGKAPPKSGPTTFDLMINRKLSYGPLFTLLLLAGCIEPFSLDVERVSNQIIVEAILSNHSELQSVKLLQTPNDPLGFIELEGAIVKVENSNGIKFSFSEVAAGTYYPTTPIEITNGEKYRLLVDLGDSVQIVSNWQSVPPPLKIETAHVSPTIEQSVNDNGYLTPYYGFSYYVTSEYTNAASTFVRYSYQSAYIMESPLRSSLCWDCTGCYIVSNAKDFIKTAFVENGSRKRLLNFQIAFINSSYEYSIKKTLRIFQHSINEDTYEYYATIEQQKNLKGTIFDPPPAIAKTNLKDVRNPERVIYGFFEVNSVDEASVSTNGNSAPFAVRTFDEICTPYNLYTNPQCADCRVKEGATNERPHWF</sequence>
<gene>
    <name evidence="1" type="ORF">RT717_11715</name>
</gene>
<reference evidence="1 2" key="1">
    <citation type="journal article" date="2023" name="Microbiol. Resour. Announc.">
        <title>Complete Genome Sequence of Imperialibacter roseus strain P4T.</title>
        <authorList>
            <person name="Tizabi D.R."/>
            <person name="Bachvaroff T."/>
            <person name="Hill R.T."/>
        </authorList>
    </citation>
    <scope>NUCLEOTIDE SEQUENCE [LARGE SCALE GENOMIC DNA]</scope>
    <source>
        <strain evidence="1 2">P4T</strain>
    </source>
</reference>
<proteinExistence type="predicted"/>